<dbReference type="PROSITE" id="PS50109">
    <property type="entry name" value="HIS_KIN"/>
    <property type="match status" value="1"/>
</dbReference>
<name>A0A0D7W6D9_9FLAO</name>
<keyword evidence="18" id="KW-1185">Reference proteome</keyword>
<dbReference type="SMART" id="SM00448">
    <property type="entry name" value="REC"/>
    <property type="match status" value="1"/>
</dbReference>
<dbReference type="Pfam" id="PF00512">
    <property type="entry name" value="HisKA"/>
    <property type="match status" value="1"/>
</dbReference>
<feature type="signal peptide" evidence="13">
    <location>
        <begin position="1"/>
        <end position="18"/>
    </location>
</feature>
<dbReference type="PRINTS" id="PR00344">
    <property type="entry name" value="BCTRLSENSOR"/>
</dbReference>
<dbReference type="PROSITE" id="PS01124">
    <property type="entry name" value="HTH_ARAC_FAMILY_2"/>
    <property type="match status" value="1"/>
</dbReference>
<feature type="modified residue" description="4-aspartylphosphate" evidence="12">
    <location>
        <position position="1151"/>
    </location>
</feature>
<evidence type="ECO:0000256" key="3">
    <source>
        <dbReference type="ARBA" id="ARBA00022553"/>
    </source>
</evidence>
<evidence type="ECO:0000259" key="16">
    <source>
        <dbReference type="PROSITE" id="PS50110"/>
    </source>
</evidence>
<dbReference type="SUPFAM" id="SSF55874">
    <property type="entry name" value="ATPase domain of HSP90 chaperone/DNA topoisomerase II/histidine kinase"/>
    <property type="match status" value="1"/>
</dbReference>
<dbReference type="EC" id="2.7.13.3" evidence="2"/>
<dbReference type="InterPro" id="IPR003594">
    <property type="entry name" value="HATPase_dom"/>
</dbReference>
<feature type="domain" description="HTH araC/xylS-type" evidence="14">
    <location>
        <begin position="1250"/>
        <end position="1348"/>
    </location>
</feature>
<dbReference type="Pfam" id="PF07495">
    <property type="entry name" value="Y_Y_Y"/>
    <property type="match status" value="1"/>
</dbReference>
<dbReference type="Gene3D" id="3.40.50.2300">
    <property type="match status" value="1"/>
</dbReference>
<dbReference type="InterPro" id="IPR015943">
    <property type="entry name" value="WD40/YVTN_repeat-like_dom_sf"/>
</dbReference>
<evidence type="ECO:0000256" key="2">
    <source>
        <dbReference type="ARBA" id="ARBA00012438"/>
    </source>
</evidence>
<feature type="domain" description="Response regulatory" evidence="16">
    <location>
        <begin position="1103"/>
        <end position="1218"/>
    </location>
</feature>
<dbReference type="GO" id="GO:0003700">
    <property type="term" value="F:DNA-binding transcription factor activity"/>
    <property type="evidence" value="ECO:0007669"/>
    <property type="project" value="InterPro"/>
</dbReference>
<organism evidence="17 18">
    <name type="scientific">Neotamlana nanhaiensis</name>
    <dbReference type="NCBI Taxonomy" id="1382798"/>
    <lineage>
        <taxon>Bacteria</taxon>
        <taxon>Pseudomonadati</taxon>
        <taxon>Bacteroidota</taxon>
        <taxon>Flavobacteriia</taxon>
        <taxon>Flavobacteriales</taxon>
        <taxon>Flavobacteriaceae</taxon>
        <taxon>Neotamlana</taxon>
    </lineage>
</organism>
<keyword evidence="8" id="KW-0902">Two-component regulatory system</keyword>
<dbReference type="Gene3D" id="1.10.287.130">
    <property type="match status" value="1"/>
</dbReference>
<evidence type="ECO:0000256" key="9">
    <source>
        <dbReference type="ARBA" id="ARBA00023015"/>
    </source>
</evidence>
<dbReference type="InterPro" id="IPR009057">
    <property type="entry name" value="Homeodomain-like_sf"/>
</dbReference>
<dbReference type="InterPro" id="IPR036097">
    <property type="entry name" value="HisK_dim/P_sf"/>
</dbReference>
<dbReference type="Proteomes" id="UP000032361">
    <property type="component" value="Unassembled WGS sequence"/>
</dbReference>
<dbReference type="InterPro" id="IPR036890">
    <property type="entry name" value="HATPase_C_sf"/>
</dbReference>
<dbReference type="PATRIC" id="fig|1382798.3.peg.588"/>
<dbReference type="Pfam" id="PF07494">
    <property type="entry name" value="Reg_prop"/>
    <property type="match status" value="3"/>
</dbReference>
<dbReference type="SMART" id="SM00387">
    <property type="entry name" value="HATPase_c"/>
    <property type="match status" value="1"/>
</dbReference>
<dbReference type="GO" id="GO:0000155">
    <property type="term" value="F:phosphorelay sensor kinase activity"/>
    <property type="evidence" value="ECO:0007669"/>
    <property type="project" value="InterPro"/>
</dbReference>
<keyword evidence="13" id="KW-0732">Signal</keyword>
<gene>
    <name evidence="17" type="ORF">PK35_02900</name>
</gene>
<dbReference type="GO" id="GO:0005524">
    <property type="term" value="F:ATP binding"/>
    <property type="evidence" value="ECO:0007669"/>
    <property type="project" value="UniProtKB-KW"/>
</dbReference>
<dbReference type="SUPFAM" id="SSF52172">
    <property type="entry name" value="CheY-like"/>
    <property type="match status" value="1"/>
</dbReference>
<dbReference type="InterPro" id="IPR011110">
    <property type="entry name" value="Reg_prop"/>
</dbReference>
<keyword evidence="3 12" id="KW-0597">Phosphoprotein</keyword>
<dbReference type="SUPFAM" id="SSF101898">
    <property type="entry name" value="NHL repeat"/>
    <property type="match status" value="1"/>
</dbReference>
<dbReference type="SMART" id="SM00342">
    <property type="entry name" value="HTH_ARAC"/>
    <property type="match status" value="1"/>
</dbReference>
<keyword evidence="11" id="KW-0804">Transcription</keyword>
<dbReference type="InterPro" id="IPR013783">
    <property type="entry name" value="Ig-like_fold"/>
</dbReference>
<dbReference type="SUPFAM" id="SSF46689">
    <property type="entry name" value="Homeodomain-like"/>
    <property type="match status" value="1"/>
</dbReference>
<dbReference type="EMBL" id="JTDV01000001">
    <property type="protein sequence ID" value="KJD34721.1"/>
    <property type="molecule type" value="Genomic_DNA"/>
</dbReference>
<dbReference type="InterPro" id="IPR005467">
    <property type="entry name" value="His_kinase_dom"/>
</dbReference>
<proteinExistence type="predicted"/>
<dbReference type="RefSeq" id="WP_044625110.1">
    <property type="nucleotide sequence ID" value="NZ_JTDV01000001.1"/>
</dbReference>
<keyword evidence="7" id="KW-0067">ATP-binding</keyword>
<feature type="chain" id="PRO_5002325323" description="histidine kinase" evidence="13">
    <location>
        <begin position="19"/>
        <end position="1348"/>
    </location>
</feature>
<dbReference type="SUPFAM" id="SSF63829">
    <property type="entry name" value="Calcium-dependent phosphotriesterase"/>
    <property type="match status" value="1"/>
</dbReference>
<dbReference type="SUPFAM" id="SSF47384">
    <property type="entry name" value="Homodimeric domain of signal transducing histidine kinase"/>
    <property type="match status" value="1"/>
</dbReference>
<dbReference type="CDD" id="cd00082">
    <property type="entry name" value="HisKA"/>
    <property type="match status" value="1"/>
</dbReference>
<evidence type="ECO:0000256" key="7">
    <source>
        <dbReference type="ARBA" id="ARBA00022840"/>
    </source>
</evidence>
<evidence type="ECO:0000256" key="5">
    <source>
        <dbReference type="ARBA" id="ARBA00022741"/>
    </source>
</evidence>
<evidence type="ECO:0000256" key="12">
    <source>
        <dbReference type="PROSITE-ProRule" id="PRU00169"/>
    </source>
</evidence>
<dbReference type="Pfam" id="PF00072">
    <property type="entry name" value="Response_reg"/>
    <property type="match status" value="1"/>
</dbReference>
<dbReference type="PROSITE" id="PS00041">
    <property type="entry name" value="HTH_ARAC_FAMILY_1"/>
    <property type="match status" value="1"/>
</dbReference>
<keyword evidence="6 17" id="KW-0418">Kinase</keyword>
<keyword evidence="9" id="KW-0805">Transcription regulation</keyword>
<dbReference type="InterPro" id="IPR011123">
    <property type="entry name" value="Y_Y_Y"/>
</dbReference>
<evidence type="ECO:0000259" key="15">
    <source>
        <dbReference type="PROSITE" id="PS50109"/>
    </source>
</evidence>
<evidence type="ECO:0000256" key="10">
    <source>
        <dbReference type="ARBA" id="ARBA00023125"/>
    </source>
</evidence>
<sequence>MARNFIFFLFLVVLNVSAQTLKFEHYNDKNGLSHNSVRHIVQDKQGFLWLGTFDGLNRFDGYQFKSYLSTNATNNRLYNDDITGLEYDETLNNLWIGTRKGLSLLKTNTHTFKTFLNNPEDPNSLPDDEVRSVFVDKFKRVWVGTKTAGVHLFYPEEERFEKIEIEGVAYVKDIFEDKSGNIWVGSFGKASVTKITMDAKGDFVEIKPYTLKIPNSNHINPYLNFIFQDTKSDIFVGTREGLYKLDVTTDSFKNLYIEDKTERERIGPYFLSVAKSPEGKYWIGTLGGLLVCDALEDITTGNYQWYYSVLSDDTSLVDNLISALYFDPSGVLWIGTEDGLDKYNPFENQFNLNKDISKYIGNQAPRIRGFEKTYDDKVLIATWHNGLFITDNNSIEPLFTTKTNIASIYSADGKLFYCGLWDGRLMLYNYLNKTHKIIDIGYKDAPVFAFEKFDDSTMFISVYGQGVAILNLKTLEVKPFKHILFTDIDINKIRKDGGNVWFAAETGLIKYNVENQQVKRYQKGLHAKKGLPHNNVSDVLINGDNIYAATRKGLAKYDATIDDFMPIPELKDLNGKWVTDLTIDKNKMLWLNMNNNKIVKYNPKDNTANIYQVPNGNRLDVFSANGFFNLNDSKIYIAGKEGVVHFSVNEIKENNNSPKPIITEFKIENKEILPGTVINDQIPFKEDINFSKEVDLIYKNRSFSIQFANPSFTSAQQNKFQYKLEGFDKDWVETTSESRTVQYTNLYSKTYVFKIRSSNNDGVWSDVNAYTIKVKPTFWLTYKGFALILFLLAIPVYFSRKQIKLRLKLKQELLLEKVKRERDEKLNSEKLRFFTNISHELRTPLTLILGPVKQLLEQENKDTYEKSRLDLIYQNANRLLRLVNQILDFRRAETGALKLQVNEVDIVSATHNIFNSFVELAQTKNINFNLNLEHEQLICWLDLDKYNKILFNLLSNAMKFTDQYGNVDLFLGLKEDSERVLKIEVSDDGIGIPKESQDKIFSRFYQAQNSKSSTTGTGIGLSLVEALVEIHKGEIYVVSAPNEGSVFTVELPVGKPSYTDDELAHFTASDAQDHNITPFKLKESVFQSINVKAVKHNTDVKQKILVLDDNAELRKYVVEYLSSFYKVYEAENGKEGLEICRKEKPVLCVADVMMPVMNGFEFVEALKADENLSHIAVVLLTALAENENRIKGYSIGVDGYLVKPFDPALLKTRINNIIKIHLDLKRKFSGEAETDVITLAHSQIDVELISKIKAIIEKNISNPKLTPGFLSESLAMSSSKLYRKITQLTDLTPNEFIRTIRLKKSAQLLKTKNYNVSEVANQVGFNDPLYFSRCFKKQFGYSPSTLLK</sequence>
<dbReference type="PROSITE" id="PS50110">
    <property type="entry name" value="RESPONSE_REGULATORY"/>
    <property type="match status" value="1"/>
</dbReference>
<dbReference type="Gene3D" id="2.60.40.10">
    <property type="entry name" value="Immunoglobulins"/>
    <property type="match status" value="1"/>
</dbReference>
<evidence type="ECO:0000256" key="8">
    <source>
        <dbReference type="ARBA" id="ARBA00023012"/>
    </source>
</evidence>
<evidence type="ECO:0000256" key="1">
    <source>
        <dbReference type="ARBA" id="ARBA00000085"/>
    </source>
</evidence>
<accession>A0A0D7W6D9</accession>
<protein>
    <recommendedName>
        <fullName evidence="2">histidine kinase</fullName>
        <ecNumber evidence="2">2.7.13.3</ecNumber>
    </recommendedName>
</protein>
<evidence type="ECO:0000256" key="13">
    <source>
        <dbReference type="SAM" id="SignalP"/>
    </source>
</evidence>
<dbReference type="Pfam" id="PF12833">
    <property type="entry name" value="HTH_18"/>
    <property type="match status" value="1"/>
</dbReference>
<dbReference type="PANTHER" id="PTHR43547:SF2">
    <property type="entry name" value="HYBRID SIGNAL TRANSDUCTION HISTIDINE KINASE C"/>
    <property type="match status" value="1"/>
</dbReference>
<comment type="caution">
    <text evidence="17">The sequence shown here is derived from an EMBL/GenBank/DDBJ whole genome shotgun (WGS) entry which is preliminary data.</text>
</comment>
<dbReference type="InterPro" id="IPR004358">
    <property type="entry name" value="Sig_transdc_His_kin-like_C"/>
</dbReference>
<dbReference type="FunFam" id="1.10.287.130:FF:000034">
    <property type="entry name" value="Two-component system sensor histidine kinase/response regulator"/>
    <property type="match status" value="1"/>
</dbReference>
<evidence type="ECO:0000256" key="4">
    <source>
        <dbReference type="ARBA" id="ARBA00022679"/>
    </source>
</evidence>
<dbReference type="STRING" id="1382798.PK35_02900"/>
<dbReference type="GO" id="GO:0043565">
    <property type="term" value="F:sequence-specific DNA binding"/>
    <property type="evidence" value="ECO:0007669"/>
    <property type="project" value="InterPro"/>
</dbReference>
<dbReference type="InterPro" id="IPR018060">
    <property type="entry name" value="HTH_AraC"/>
</dbReference>
<dbReference type="InterPro" id="IPR001789">
    <property type="entry name" value="Sig_transdc_resp-reg_receiver"/>
</dbReference>
<keyword evidence="5" id="KW-0547">Nucleotide-binding</keyword>
<evidence type="ECO:0000259" key="14">
    <source>
        <dbReference type="PROSITE" id="PS01124"/>
    </source>
</evidence>
<feature type="domain" description="Histidine kinase" evidence="15">
    <location>
        <begin position="836"/>
        <end position="1055"/>
    </location>
</feature>
<reference evidence="17 18" key="1">
    <citation type="journal article" date="2015" name="Antonie Van Leeuwenhoek">
        <title>Tamlana nanhaiensis sp. nov., isolated from surface seawater collected from the South China Sea.</title>
        <authorList>
            <person name="Liu X."/>
            <person name="Lai Q."/>
            <person name="Du Y."/>
            <person name="Li G."/>
            <person name="Sun F."/>
            <person name="Shao Z."/>
        </authorList>
    </citation>
    <scope>NUCLEOTIDE SEQUENCE [LARGE SCALE GENOMIC DNA]</scope>
    <source>
        <strain evidence="17 18">FHC16</strain>
    </source>
</reference>
<dbReference type="InterPro" id="IPR011006">
    <property type="entry name" value="CheY-like_superfamily"/>
</dbReference>
<dbReference type="InterPro" id="IPR003661">
    <property type="entry name" value="HisK_dim/P_dom"/>
</dbReference>
<evidence type="ECO:0000256" key="6">
    <source>
        <dbReference type="ARBA" id="ARBA00022777"/>
    </source>
</evidence>
<dbReference type="FunFam" id="3.30.565.10:FF:000037">
    <property type="entry name" value="Hybrid sensor histidine kinase/response regulator"/>
    <property type="match status" value="1"/>
</dbReference>
<dbReference type="InterPro" id="IPR018062">
    <property type="entry name" value="HTH_AraC-typ_CS"/>
</dbReference>
<keyword evidence="10" id="KW-0238">DNA-binding</keyword>
<dbReference type="Gene3D" id="1.10.10.60">
    <property type="entry name" value="Homeodomain-like"/>
    <property type="match status" value="2"/>
</dbReference>
<evidence type="ECO:0000313" key="18">
    <source>
        <dbReference type="Proteomes" id="UP000032361"/>
    </source>
</evidence>
<keyword evidence="4" id="KW-0808">Transferase</keyword>
<comment type="catalytic activity">
    <reaction evidence="1">
        <text>ATP + protein L-histidine = ADP + protein N-phospho-L-histidine.</text>
        <dbReference type="EC" id="2.7.13.3"/>
    </reaction>
</comment>
<evidence type="ECO:0000256" key="11">
    <source>
        <dbReference type="ARBA" id="ARBA00023163"/>
    </source>
</evidence>
<dbReference type="Pfam" id="PF02518">
    <property type="entry name" value="HATPase_c"/>
    <property type="match status" value="1"/>
</dbReference>
<dbReference type="PANTHER" id="PTHR43547">
    <property type="entry name" value="TWO-COMPONENT HISTIDINE KINASE"/>
    <property type="match status" value="1"/>
</dbReference>
<dbReference type="SMART" id="SM00388">
    <property type="entry name" value="HisKA"/>
    <property type="match status" value="1"/>
</dbReference>
<dbReference type="Gene3D" id="2.130.10.10">
    <property type="entry name" value="YVTN repeat-like/Quinoprotein amine dehydrogenase"/>
    <property type="match status" value="3"/>
</dbReference>
<dbReference type="OrthoDB" id="1522078at2"/>
<dbReference type="Gene3D" id="3.30.565.10">
    <property type="entry name" value="Histidine kinase-like ATPase, C-terminal domain"/>
    <property type="match status" value="1"/>
</dbReference>
<evidence type="ECO:0000313" key="17">
    <source>
        <dbReference type="EMBL" id="KJD34721.1"/>
    </source>
</evidence>